<name>A0ABX7I5I6_9BACT</name>
<gene>
    <name evidence="1" type="ORF">HWI92_09600</name>
</gene>
<evidence type="ECO:0000313" key="2">
    <source>
        <dbReference type="Proteomes" id="UP000612680"/>
    </source>
</evidence>
<organism evidence="1 2">
    <name type="scientific">Dyadobacter sandarakinus</name>
    <dbReference type="NCBI Taxonomy" id="2747268"/>
    <lineage>
        <taxon>Bacteria</taxon>
        <taxon>Pseudomonadati</taxon>
        <taxon>Bacteroidota</taxon>
        <taxon>Cytophagia</taxon>
        <taxon>Cytophagales</taxon>
        <taxon>Spirosomataceae</taxon>
        <taxon>Dyadobacter</taxon>
    </lineage>
</organism>
<dbReference type="RefSeq" id="WP_204663155.1">
    <property type="nucleotide sequence ID" value="NZ_CP056775.1"/>
</dbReference>
<accession>A0ABX7I5I6</accession>
<keyword evidence="2" id="KW-1185">Reference proteome</keyword>
<dbReference type="EMBL" id="CP056775">
    <property type="protein sequence ID" value="QRR01140.1"/>
    <property type="molecule type" value="Genomic_DNA"/>
</dbReference>
<protein>
    <submittedName>
        <fullName evidence="1">Uncharacterized protein</fullName>
    </submittedName>
</protein>
<reference evidence="1 2" key="1">
    <citation type="submission" date="2020-06" db="EMBL/GenBank/DDBJ databases">
        <title>Dyadobacter sandarakinus sp. nov., isolated from the soil of the Arctic Yellow River Station.</title>
        <authorList>
            <person name="Zhang Y."/>
            <person name="Peng F."/>
        </authorList>
    </citation>
    <scope>NUCLEOTIDE SEQUENCE [LARGE SCALE GENOMIC DNA]</scope>
    <source>
        <strain evidence="1 2">Q3-56</strain>
    </source>
</reference>
<dbReference type="Proteomes" id="UP000612680">
    <property type="component" value="Chromosome"/>
</dbReference>
<evidence type="ECO:0000313" key="1">
    <source>
        <dbReference type="EMBL" id="QRR01140.1"/>
    </source>
</evidence>
<proteinExistence type="predicted"/>
<sequence>MYPATFQLKENDGEISFSKSEVAEIVPDADMRFSLVILTSGAKHFVQGTEQDILEKLESESAPGHAS</sequence>